<dbReference type="Proteomes" id="UP000008782">
    <property type="component" value="Unassembled WGS sequence"/>
</dbReference>
<dbReference type="AlphaFoldDB" id="E3QK58"/>
<keyword evidence="3" id="KW-1185">Reference proteome</keyword>
<dbReference type="RefSeq" id="XP_008095266.1">
    <property type="nucleotide sequence ID" value="XM_008097075.1"/>
</dbReference>
<feature type="region of interest" description="Disordered" evidence="1">
    <location>
        <begin position="1"/>
        <end position="22"/>
    </location>
</feature>
<protein>
    <submittedName>
        <fullName evidence="2">Uncharacterized protein</fullName>
    </submittedName>
</protein>
<accession>E3QK58</accession>
<organism evidence="3">
    <name type="scientific">Colletotrichum graminicola (strain M1.001 / M2 / FGSC 10212)</name>
    <name type="common">Maize anthracnose fungus</name>
    <name type="synonym">Glomerella graminicola</name>
    <dbReference type="NCBI Taxonomy" id="645133"/>
    <lineage>
        <taxon>Eukaryota</taxon>
        <taxon>Fungi</taxon>
        <taxon>Dikarya</taxon>
        <taxon>Ascomycota</taxon>
        <taxon>Pezizomycotina</taxon>
        <taxon>Sordariomycetes</taxon>
        <taxon>Hypocreomycetidae</taxon>
        <taxon>Glomerellales</taxon>
        <taxon>Glomerellaceae</taxon>
        <taxon>Colletotrichum</taxon>
        <taxon>Colletotrichum graminicola species complex</taxon>
    </lineage>
</organism>
<sequence>MARGGAAGIDGRPLARTNRPSPFGVVPCFCLVRRRQRQSGTRDSLNSPGEGMDGWMMGG</sequence>
<name>E3QK58_COLGM</name>
<dbReference type="GeneID" id="24411755"/>
<evidence type="ECO:0000313" key="3">
    <source>
        <dbReference type="Proteomes" id="UP000008782"/>
    </source>
</evidence>
<reference evidence="3" key="1">
    <citation type="journal article" date="2012" name="Nat. Genet.">
        <title>Lifestyle transitions in plant pathogenic Colletotrichum fungi deciphered by genome and transcriptome analyses.</title>
        <authorList>
            <person name="O'Connell R.J."/>
            <person name="Thon M.R."/>
            <person name="Hacquard S."/>
            <person name="Amyotte S.G."/>
            <person name="Kleemann J."/>
            <person name="Torres M.F."/>
            <person name="Damm U."/>
            <person name="Buiate E.A."/>
            <person name="Epstein L."/>
            <person name="Alkan N."/>
            <person name="Altmueller J."/>
            <person name="Alvarado-Balderrama L."/>
            <person name="Bauser C.A."/>
            <person name="Becker C."/>
            <person name="Birren B.W."/>
            <person name="Chen Z."/>
            <person name="Choi J."/>
            <person name="Crouch J.A."/>
            <person name="Duvick J.P."/>
            <person name="Farman M.A."/>
            <person name="Gan P."/>
            <person name="Heiman D."/>
            <person name="Henrissat B."/>
            <person name="Howard R.J."/>
            <person name="Kabbage M."/>
            <person name="Koch C."/>
            <person name="Kracher B."/>
            <person name="Kubo Y."/>
            <person name="Law A.D."/>
            <person name="Lebrun M.-H."/>
            <person name="Lee Y.-H."/>
            <person name="Miyara I."/>
            <person name="Moore N."/>
            <person name="Neumann U."/>
            <person name="Nordstroem K."/>
            <person name="Panaccione D.G."/>
            <person name="Panstruga R."/>
            <person name="Place M."/>
            <person name="Proctor R.H."/>
            <person name="Prusky D."/>
            <person name="Rech G."/>
            <person name="Reinhardt R."/>
            <person name="Rollins J.A."/>
            <person name="Rounsley S."/>
            <person name="Schardl C.L."/>
            <person name="Schwartz D.C."/>
            <person name="Shenoy N."/>
            <person name="Shirasu K."/>
            <person name="Sikhakolli U.R."/>
            <person name="Stueber K."/>
            <person name="Sukno S.A."/>
            <person name="Sweigard J.A."/>
            <person name="Takano Y."/>
            <person name="Takahara H."/>
            <person name="Trail F."/>
            <person name="van der Does H.C."/>
            <person name="Voll L.M."/>
            <person name="Will I."/>
            <person name="Young S."/>
            <person name="Zeng Q."/>
            <person name="Zhang J."/>
            <person name="Zhou S."/>
            <person name="Dickman M.B."/>
            <person name="Schulze-Lefert P."/>
            <person name="Ver Loren van Themaat E."/>
            <person name="Ma L.-J."/>
            <person name="Vaillancourt L.J."/>
        </authorList>
    </citation>
    <scope>NUCLEOTIDE SEQUENCE [LARGE SCALE GENOMIC DNA]</scope>
    <source>
        <strain evidence="3">M1.001 / M2 / FGSC 10212</strain>
    </source>
</reference>
<evidence type="ECO:0000256" key="1">
    <source>
        <dbReference type="SAM" id="MobiDB-lite"/>
    </source>
</evidence>
<dbReference type="HOGENOM" id="CLU_2960628_0_0_1"/>
<dbReference type="EMBL" id="GG697354">
    <property type="protein sequence ID" value="EFQ31246.1"/>
    <property type="molecule type" value="Genomic_DNA"/>
</dbReference>
<dbReference type="VEuPathDB" id="FungiDB:GLRG_06390"/>
<feature type="region of interest" description="Disordered" evidence="1">
    <location>
        <begin position="35"/>
        <end position="59"/>
    </location>
</feature>
<proteinExistence type="predicted"/>
<gene>
    <name evidence="2" type="ORF">GLRG_06390</name>
</gene>
<evidence type="ECO:0000313" key="2">
    <source>
        <dbReference type="EMBL" id="EFQ31246.1"/>
    </source>
</evidence>
<feature type="compositionally biased region" description="Polar residues" evidence="1">
    <location>
        <begin position="38"/>
        <end position="47"/>
    </location>
</feature>